<feature type="domain" description="Ig-like" evidence="3">
    <location>
        <begin position="234"/>
        <end position="320"/>
    </location>
</feature>
<dbReference type="Proteomes" id="UP001321473">
    <property type="component" value="Unassembled WGS sequence"/>
</dbReference>
<keyword evidence="1" id="KW-1015">Disulfide bond</keyword>
<evidence type="ECO:0000313" key="4">
    <source>
        <dbReference type="EMBL" id="KAK8776434.1"/>
    </source>
</evidence>
<name>A0AAQ4ENS3_AMBAM</name>
<feature type="domain" description="Ig-like" evidence="3">
    <location>
        <begin position="46"/>
        <end position="132"/>
    </location>
</feature>
<proteinExistence type="predicted"/>
<dbReference type="SMART" id="SM00409">
    <property type="entry name" value="IG"/>
    <property type="match status" value="4"/>
</dbReference>
<dbReference type="PROSITE" id="PS50835">
    <property type="entry name" value="IG_LIKE"/>
    <property type="match status" value="4"/>
</dbReference>
<feature type="domain" description="Ig-like" evidence="3">
    <location>
        <begin position="325"/>
        <end position="407"/>
    </location>
</feature>
<evidence type="ECO:0000256" key="1">
    <source>
        <dbReference type="ARBA" id="ARBA00023157"/>
    </source>
</evidence>
<dbReference type="GO" id="GO:0048468">
    <property type="term" value="P:cell development"/>
    <property type="evidence" value="ECO:0007669"/>
    <property type="project" value="UniProtKB-ARBA"/>
</dbReference>
<dbReference type="EMBL" id="JARKHS020012946">
    <property type="protein sequence ID" value="KAK8776434.1"/>
    <property type="molecule type" value="Genomic_DNA"/>
</dbReference>
<dbReference type="FunFam" id="2.60.40.10:FF:000032">
    <property type="entry name" value="palladin isoform X1"/>
    <property type="match status" value="1"/>
</dbReference>
<dbReference type="CDD" id="cd00096">
    <property type="entry name" value="Ig"/>
    <property type="match status" value="1"/>
</dbReference>
<feature type="domain" description="Ig-like" evidence="3">
    <location>
        <begin position="137"/>
        <end position="229"/>
    </location>
</feature>
<organism evidence="4 5">
    <name type="scientific">Amblyomma americanum</name>
    <name type="common">Lone star tick</name>
    <dbReference type="NCBI Taxonomy" id="6943"/>
    <lineage>
        <taxon>Eukaryota</taxon>
        <taxon>Metazoa</taxon>
        <taxon>Ecdysozoa</taxon>
        <taxon>Arthropoda</taxon>
        <taxon>Chelicerata</taxon>
        <taxon>Arachnida</taxon>
        <taxon>Acari</taxon>
        <taxon>Parasitiformes</taxon>
        <taxon>Ixodida</taxon>
        <taxon>Ixodoidea</taxon>
        <taxon>Ixodidae</taxon>
        <taxon>Amblyomminae</taxon>
        <taxon>Amblyomma</taxon>
    </lineage>
</organism>
<dbReference type="PANTHER" id="PTHR10075">
    <property type="entry name" value="BASIGIN RELATED"/>
    <property type="match status" value="1"/>
</dbReference>
<dbReference type="Gene3D" id="2.60.40.10">
    <property type="entry name" value="Immunoglobulins"/>
    <property type="match status" value="5"/>
</dbReference>
<keyword evidence="5" id="KW-1185">Reference proteome</keyword>
<keyword evidence="2" id="KW-0393">Immunoglobulin domain</keyword>
<dbReference type="AlphaFoldDB" id="A0AAQ4ENS3"/>
<dbReference type="InterPro" id="IPR003599">
    <property type="entry name" value="Ig_sub"/>
</dbReference>
<dbReference type="Pfam" id="PF07679">
    <property type="entry name" value="I-set"/>
    <property type="match status" value="1"/>
</dbReference>
<evidence type="ECO:0000256" key="2">
    <source>
        <dbReference type="ARBA" id="ARBA00023319"/>
    </source>
</evidence>
<reference evidence="4 5" key="1">
    <citation type="journal article" date="2023" name="Arcadia Sci">
        <title>De novo assembly of a long-read Amblyomma americanum tick genome.</title>
        <authorList>
            <person name="Chou S."/>
            <person name="Poskanzer K.E."/>
            <person name="Rollins M."/>
            <person name="Thuy-Boun P.S."/>
        </authorList>
    </citation>
    <scope>NUCLEOTIDE SEQUENCE [LARGE SCALE GENOMIC DNA]</scope>
    <source>
        <strain evidence="4">F_SG_1</strain>
        <tissue evidence="4">Salivary glands</tissue>
    </source>
</reference>
<evidence type="ECO:0000313" key="5">
    <source>
        <dbReference type="Proteomes" id="UP001321473"/>
    </source>
</evidence>
<dbReference type="InterPro" id="IPR003598">
    <property type="entry name" value="Ig_sub2"/>
</dbReference>
<dbReference type="Pfam" id="PF13927">
    <property type="entry name" value="Ig_3"/>
    <property type="match status" value="3"/>
</dbReference>
<dbReference type="InterPro" id="IPR036179">
    <property type="entry name" value="Ig-like_dom_sf"/>
</dbReference>
<dbReference type="InterPro" id="IPR013098">
    <property type="entry name" value="Ig_I-set"/>
</dbReference>
<dbReference type="SUPFAM" id="SSF48726">
    <property type="entry name" value="Immunoglobulin"/>
    <property type="match status" value="5"/>
</dbReference>
<dbReference type="InterPro" id="IPR013783">
    <property type="entry name" value="Ig-like_fold"/>
</dbReference>
<dbReference type="InterPro" id="IPR007110">
    <property type="entry name" value="Ig-like_dom"/>
</dbReference>
<comment type="caution">
    <text evidence="4">The sequence shown here is derived from an EMBL/GenBank/DDBJ whole genome shotgun (WGS) entry which is preliminary data.</text>
</comment>
<evidence type="ECO:0000259" key="3">
    <source>
        <dbReference type="PROSITE" id="PS50835"/>
    </source>
</evidence>
<gene>
    <name evidence="4" type="ORF">V5799_030217</name>
</gene>
<dbReference type="PANTHER" id="PTHR10075:SF100">
    <property type="entry name" value="FASCICLIN-2"/>
    <property type="match status" value="1"/>
</dbReference>
<dbReference type="SMART" id="SM00408">
    <property type="entry name" value="IGc2"/>
    <property type="match status" value="4"/>
</dbReference>
<sequence>MQLSDDGRVLTLSPARLHDGGRFTCVAFSEAGTAELNITLTVYVPPSIRPAADPGPVVAVRGHPARLACEATGVPAPTVSWFKTDAHGFARVPVGTGPFLDFTDGISTDHEGCYICLAENEAGSQERSVVLNVLAPPTVERTDTAEVSVMAVAGHNASLSCTAAGSPQPDISWLRRGALAGKHEKRLLTSVGKGASTLTILDVEATDAGAYLCVATNGGGVAAVEYRIDVVVPPHVSSTNATAEEVVLAQHPFSLPCDADGDPLPSIAWYHEGLPVPRDSLTTVRAGWLHVSAAKRHHAGHYVCEASNVGGAVRIAYNVTVWERPQIIGPDSPVRLSAVLGESVQLQCSATGTPTPVLSWSNDGRALEAFNATESVTLEVVREEDAGIYACTAANQAGVTTREMVLTVLGTLVAETTAAVVRVQNQNLLF</sequence>
<protein>
    <recommendedName>
        <fullName evidence="3">Ig-like domain-containing protein</fullName>
    </recommendedName>
</protein>
<accession>A0AAQ4ENS3</accession>